<feature type="chain" id="PRO_5016737154" evidence="1">
    <location>
        <begin position="21"/>
        <end position="93"/>
    </location>
</feature>
<proteinExistence type="predicted"/>
<evidence type="ECO:0000313" key="3">
    <source>
        <dbReference type="Proteomes" id="UP000252139"/>
    </source>
</evidence>
<evidence type="ECO:0000313" key="2">
    <source>
        <dbReference type="EMBL" id="RCH89615.1"/>
    </source>
</evidence>
<reference evidence="2 3" key="1">
    <citation type="journal article" date="2018" name="G3 (Bethesda)">
        <title>Phylogenetic and Phylogenomic Definition of Rhizopus Species.</title>
        <authorList>
            <person name="Gryganskyi A.P."/>
            <person name="Golan J."/>
            <person name="Dolatabadi S."/>
            <person name="Mondo S."/>
            <person name="Robb S."/>
            <person name="Idnurm A."/>
            <person name="Muszewska A."/>
            <person name="Steczkiewicz K."/>
            <person name="Masonjones S."/>
            <person name="Liao H.L."/>
            <person name="Gajdeczka M.T."/>
            <person name="Anike F."/>
            <person name="Vuek A."/>
            <person name="Anishchenko I.M."/>
            <person name="Voigt K."/>
            <person name="de Hoog G.S."/>
            <person name="Smith M.E."/>
            <person name="Heitman J."/>
            <person name="Vilgalys R."/>
            <person name="Stajich J.E."/>
        </authorList>
    </citation>
    <scope>NUCLEOTIDE SEQUENCE [LARGE SCALE GENOMIC DNA]</scope>
    <source>
        <strain evidence="2 3">CBS 357.93</strain>
    </source>
</reference>
<keyword evidence="1" id="KW-0732">Signal</keyword>
<protein>
    <submittedName>
        <fullName evidence="2">Uncharacterized protein</fullName>
    </submittedName>
</protein>
<gene>
    <name evidence="2" type="ORF">CU097_005064</name>
</gene>
<name>A0A367JIA3_RHIAZ</name>
<accession>A0A367JIA3</accession>
<keyword evidence="3" id="KW-1185">Reference proteome</keyword>
<dbReference type="Proteomes" id="UP000252139">
    <property type="component" value="Unassembled WGS sequence"/>
</dbReference>
<organism evidence="2 3">
    <name type="scientific">Rhizopus azygosporus</name>
    <name type="common">Rhizopus microsporus var. azygosporus</name>
    <dbReference type="NCBI Taxonomy" id="86630"/>
    <lineage>
        <taxon>Eukaryota</taxon>
        <taxon>Fungi</taxon>
        <taxon>Fungi incertae sedis</taxon>
        <taxon>Mucoromycota</taxon>
        <taxon>Mucoromycotina</taxon>
        <taxon>Mucoromycetes</taxon>
        <taxon>Mucorales</taxon>
        <taxon>Mucorineae</taxon>
        <taxon>Rhizopodaceae</taxon>
        <taxon>Rhizopus</taxon>
    </lineage>
</organism>
<sequence>MLKTILQLLVLLYFTMLASAASGMVFETDSGKVGCLGLRNNGGRVASEAIDRGVCKQVEHDREKGIIVKDCDDVSKVYEVCARNKGHFYSLDN</sequence>
<feature type="signal peptide" evidence="1">
    <location>
        <begin position="1"/>
        <end position="20"/>
    </location>
</feature>
<evidence type="ECO:0000256" key="1">
    <source>
        <dbReference type="SAM" id="SignalP"/>
    </source>
</evidence>
<dbReference type="AlphaFoldDB" id="A0A367JIA3"/>
<dbReference type="EMBL" id="PJQL01001256">
    <property type="protein sequence ID" value="RCH89615.1"/>
    <property type="molecule type" value="Genomic_DNA"/>
</dbReference>
<comment type="caution">
    <text evidence="2">The sequence shown here is derived from an EMBL/GenBank/DDBJ whole genome shotgun (WGS) entry which is preliminary data.</text>
</comment>